<protein>
    <recommendedName>
        <fullName evidence="11">Zinc metalloprotease</fullName>
        <ecNumber evidence="11">3.4.24.-</ecNumber>
    </recommendedName>
</protein>
<evidence type="ECO:0000313" key="14">
    <source>
        <dbReference type="Proteomes" id="UP000277108"/>
    </source>
</evidence>
<evidence type="ECO:0000256" key="1">
    <source>
        <dbReference type="ARBA" id="ARBA00001947"/>
    </source>
</evidence>
<evidence type="ECO:0000256" key="6">
    <source>
        <dbReference type="ARBA" id="ARBA00022801"/>
    </source>
</evidence>
<gene>
    <name evidence="13" type="ORF">EDD62_0504</name>
</gene>
<evidence type="ECO:0000256" key="10">
    <source>
        <dbReference type="ARBA" id="ARBA00023136"/>
    </source>
</evidence>
<dbReference type="GO" id="GO:0016020">
    <property type="term" value="C:membrane"/>
    <property type="evidence" value="ECO:0007669"/>
    <property type="project" value="UniProtKB-SubCell"/>
</dbReference>
<keyword evidence="9 11" id="KW-0482">Metalloprotease</keyword>
<feature type="transmembrane region" description="Helical" evidence="11">
    <location>
        <begin position="350"/>
        <end position="371"/>
    </location>
</feature>
<keyword evidence="4 13" id="KW-0645">Protease</keyword>
<keyword evidence="10 11" id="KW-0472">Membrane</keyword>
<dbReference type="SMART" id="SM00228">
    <property type="entry name" value="PDZ"/>
    <property type="match status" value="1"/>
</dbReference>
<accession>A0A3N5BMT9</accession>
<dbReference type="InterPro" id="IPR001478">
    <property type="entry name" value="PDZ"/>
</dbReference>
<dbReference type="SUPFAM" id="SSF50156">
    <property type="entry name" value="PDZ domain-like"/>
    <property type="match status" value="1"/>
</dbReference>
<proteinExistence type="inferred from homology"/>
<evidence type="ECO:0000256" key="8">
    <source>
        <dbReference type="ARBA" id="ARBA00022989"/>
    </source>
</evidence>
<dbReference type="Gene3D" id="2.30.42.10">
    <property type="match status" value="1"/>
</dbReference>
<feature type="domain" description="PDZ" evidence="12">
    <location>
        <begin position="184"/>
        <end position="257"/>
    </location>
</feature>
<evidence type="ECO:0000256" key="11">
    <source>
        <dbReference type="RuleBase" id="RU362031"/>
    </source>
</evidence>
<evidence type="ECO:0000256" key="4">
    <source>
        <dbReference type="ARBA" id="ARBA00022670"/>
    </source>
</evidence>
<evidence type="ECO:0000313" key="13">
    <source>
        <dbReference type="EMBL" id="RPF57869.1"/>
    </source>
</evidence>
<keyword evidence="7 11" id="KW-0862">Zinc</keyword>
<dbReference type="InterPro" id="IPR041489">
    <property type="entry name" value="PDZ_6"/>
</dbReference>
<dbReference type="PANTHER" id="PTHR42837:SF2">
    <property type="entry name" value="MEMBRANE METALLOPROTEASE ARASP2, CHLOROPLASTIC-RELATED"/>
    <property type="match status" value="1"/>
</dbReference>
<evidence type="ECO:0000259" key="12">
    <source>
        <dbReference type="SMART" id="SM00228"/>
    </source>
</evidence>
<dbReference type="NCBIfam" id="TIGR00054">
    <property type="entry name" value="RIP metalloprotease RseP"/>
    <property type="match status" value="1"/>
</dbReference>
<keyword evidence="8 11" id="KW-1133">Transmembrane helix</keyword>
<dbReference type="Pfam" id="PF17820">
    <property type="entry name" value="PDZ_6"/>
    <property type="match status" value="1"/>
</dbReference>
<evidence type="ECO:0000256" key="2">
    <source>
        <dbReference type="ARBA" id="ARBA00004141"/>
    </source>
</evidence>
<dbReference type="Pfam" id="PF02163">
    <property type="entry name" value="Peptidase_M50"/>
    <property type="match status" value="1"/>
</dbReference>
<sequence>MIGLIAFILVFGILVISHEWGHLFMAKRAGIHCPEFAIGMGPKLFSFKKNDTKYTLRLLPFGGYVRMAGSELDMFPINKGMRLSVKLNDDNKVTHLLFDDQHNFKQIDQIEVVESNIYENLTITGVDQYTGEQKVYYLSEESYRVENGVKEKIAPKEEQFDSKTPLQKFLTLFAGPFMNFVLALVILCTVAMIQGAPSGENVIGGIGEDSPAEKAGLKTGDVINQINGNKINSWDDMREVMQQTNGKETKVMIERNGEISNVQLTPTVQEIKQVDGSIDKRYILGVNNKLSFSPVDTIPHGFYITYEAGTRIAKGIVFLFTSIFTGEFSLDMLNGPVGIYKVTEQVASQGLINLMAFTGLLSVNLGLMNLLPIPALDGGRILFVLYEAIFRKPIHKKAEVMIQLAGALFVLILMILVTWNDIKTFFL</sequence>
<dbReference type="RefSeq" id="WP_123807402.1">
    <property type="nucleotide sequence ID" value="NZ_RKRK01000002.1"/>
</dbReference>
<comment type="similarity">
    <text evidence="3 11">Belongs to the peptidase M50B family.</text>
</comment>
<dbReference type="AlphaFoldDB" id="A0A3N5BMT9"/>
<dbReference type="InterPro" id="IPR036034">
    <property type="entry name" value="PDZ_sf"/>
</dbReference>
<keyword evidence="5 11" id="KW-0812">Transmembrane</keyword>
<dbReference type="CDD" id="cd23081">
    <property type="entry name" value="cpPDZ_EcRseP-like"/>
    <property type="match status" value="1"/>
</dbReference>
<dbReference type="CDD" id="cd06163">
    <property type="entry name" value="S2P-M50_PDZ_RseP-like"/>
    <property type="match status" value="1"/>
</dbReference>
<dbReference type="GO" id="GO:0006508">
    <property type="term" value="P:proteolysis"/>
    <property type="evidence" value="ECO:0007669"/>
    <property type="project" value="UniProtKB-KW"/>
</dbReference>
<comment type="caution">
    <text evidence="13">The sequence shown here is derived from an EMBL/GenBank/DDBJ whole genome shotgun (WGS) entry which is preliminary data.</text>
</comment>
<dbReference type="Proteomes" id="UP000277108">
    <property type="component" value="Unassembled WGS sequence"/>
</dbReference>
<dbReference type="EC" id="3.4.24.-" evidence="11"/>
<dbReference type="PANTHER" id="PTHR42837">
    <property type="entry name" value="REGULATOR OF SIGMA-E PROTEASE RSEP"/>
    <property type="match status" value="1"/>
</dbReference>
<reference evidence="13 14" key="1">
    <citation type="submission" date="2018-11" db="EMBL/GenBank/DDBJ databases">
        <title>Genomic Encyclopedia of Type Strains, Phase IV (KMG-IV): sequencing the most valuable type-strain genomes for metagenomic binning, comparative biology and taxonomic classification.</title>
        <authorList>
            <person name="Goeker M."/>
        </authorList>
    </citation>
    <scope>NUCLEOTIDE SEQUENCE [LARGE SCALE GENOMIC DNA]</scope>
    <source>
        <strain evidence="13 14">DSM 29158</strain>
    </source>
</reference>
<evidence type="ECO:0000256" key="7">
    <source>
        <dbReference type="ARBA" id="ARBA00022833"/>
    </source>
</evidence>
<dbReference type="EMBL" id="RKRK01000002">
    <property type="protein sequence ID" value="RPF57869.1"/>
    <property type="molecule type" value="Genomic_DNA"/>
</dbReference>
<evidence type="ECO:0000256" key="9">
    <source>
        <dbReference type="ARBA" id="ARBA00023049"/>
    </source>
</evidence>
<comment type="subcellular location">
    <subcellularLocation>
        <location evidence="2">Membrane</location>
        <topology evidence="2">Multi-pass membrane protein</topology>
    </subcellularLocation>
</comment>
<keyword evidence="11" id="KW-0479">Metal-binding</keyword>
<dbReference type="GO" id="GO:0004222">
    <property type="term" value="F:metalloendopeptidase activity"/>
    <property type="evidence" value="ECO:0007669"/>
    <property type="project" value="InterPro"/>
</dbReference>
<evidence type="ECO:0000256" key="5">
    <source>
        <dbReference type="ARBA" id="ARBA00022692"/>
    </source>
</evidence>
<organism evidence="13 14">
    <name type="scientific">Abyssicoccus albus</name>
    <dbReference type="NCBI Taxonomy" id="1817405"/>
    <lineage>
        <taxon>Bacteria</taxon>
        <taxon>Bacillati</taxon>
        <taxon>Bacillota</taxon>
        <taxon>Bacilli</taxon>
        <taxon>Bacillales</taxon>
        <taxon>Abyssicoccaceae</taxon>
    </lineage>
</organism>
<keyword evidence="6 11" id="KW-0378">Hydrolase</keyword>
<keyword evidence="14" id="KW-1185">Reference proteome</keyword>
<dbReference type="InterPro" id="IPR008915">
    <property type="entry name" value="Peptidase_M50"/>
</dbReference>
<dbReference type="GO" id="GO:0046872">
    <property type="term" value="F:metal ion binding"/>
    <property type="evidence" value="ECO:0007669"/>
    <property type="project" value="UniProtKB-KW"/>
</dbReference>
<comment type="cofactor">
    <cofactor evidence="1 11">
        <name>Zn(2+)</name>
        <dbReference type="ChEBI" id="CHEBI:29105"/>
    </cofactor>
</comment>
<feature type="transmembrane region" description="Helical" evidence="11">
    <location>
        <begin position="169"/>
        <end position="193"/>
    </location>
</feature>
<feature type="transmembrane region" description="Helical" evidence="11">
    <location>
        <begin position="400"/>
        <end position="419"/>
    </location>
</feature>
<dbReference type="OrthoDB" id="9782003at2"/>
<evidence type="ECO:0000256" key="3">
    <source>
        <dbReference type="ARBA" id="ARBA00007931"/>
    </source>
</evidence>
<name>A0A3N5BMT9_9BACL</name>
<dbReference type="InterPro" id="IPR004387">
    <property type="entry name" value="Pept_M50_Zn"/>
</dbReference>